<accession>A0AAV7QRQ0</accession>
<dbReference type="AlphaFoldDB" id="A0AAV7QRQ0"/>
<gene>
    <name evidence="2" type="ORF">NDU88_009023</name>
</gene>
<feature type="region of interest" description="Disordered" evidence="1">
    <location>
        <begin position="1"/>
        <end position="23"/>
    </location>
</feature>
<feature type="region of interest" description="Disordered" evidence="1">
    <location>
        <begin position="69"/>
        <end position="96"/>
    </location>
</feature>
<evidence type="ECO:0000313" key="2">
    <source>
        <dbReference type="EMBL" id="KAJ1142710.1"/>
    </source>
</evidence>
<comment type="caution">
    <text evidence="2">The sequence shown here is derived from an EMBL/GenBank/DDBJ whole genome shotgun (WGS) entry which is preliminary data.</text>
</comment>
<name>A0AAV7QRQ0_PLEWA</name>
<organism evidence="2 3">
    <name type="scientific">Pleurodeles waltl</name>
    <name type="common">Iberian ribbed newt</name>
    <dbReference type="NCBI Taxonomy" id="8319"/>
    <lineage>
        <taxon>Eukaryota</taxon>
        <taxon>Metazoa</taxon>
        <taxon>Chordata</taxon>
        <taxon>Craniata</taxon>
        <taxon>Vertebrata</taxon>
        <taxon>Euteleostomi</taxon>
        <taxon>Amphibia</taxon>
        <taxon>Batrachia</taxon>
        <taxon>Caudata</taxon>
        <taxon>Salamandroidea</taxon>
        <taxon>Salamandridae</taxon>
        <taxon>Pleurodelinae</taxon>
        <taxon>Pleurodeles</taxon>
    </lineage>
</organism>
<dbReference type="Proteomes" id="UP001066276">
    <property type="component" value="Chromosome 6"/>
</dbReference>
<evidence type="ECO:0000256" key="1">
    <source>
        <dbReference type="SAM" id="MobiDB-lite"/>
    </source>
</evidence>
<sequence length="124" mass="13748">MGDGAGMHLRAALGSDHQSPGRPVARALMNTEVWPPAGVPLLLRMDGRLKDKPVYDALHGVRPVQLLAEDQSREQSWSSQNRPERSKLRTGKCRPVGAARNQAAALHQVKEELRADLISSYKRY</sequence>
<dbReference type="EMBL" id="JANPWB010000010">
    <property type="protein sequence ID" value="KAJ1142710.1"/>
    <property type="molecule type" value="Genomic_DNA"/>
</dbReference>
<proteinExistence type="predicted"/>
<evidence type="ECO:0000313" key="3">
    <source>
        <dbReference type="Proteomes" id="UP001066276"/>
    </source>
</evidence>
<keyword evidence="3" id="KW-1185">Reference proteome</keyword>
<protein>
    <submittedName>
        <fullName evidence="2">Uncharacterized protein</fullName>
    </submittedName>
</protein>
<reference evidence="2" key="1">
    <citation type="journal article" date="2022" name="bioRxiv">
        <title>Sequencing and chromosome-scale assembly of the giantPleurodeles waltlgenome.</title>
        <authorList>
            <person name="Brown T."/>
            <person name="Elewa A."/>
            <person name="Iarovenko S."/>
            <person name="Subramanian E."/>
            <person name="Araus A.J."/>
            <person name="Petzold A."/>
            <person name="Susuki M."/>
            <person name="Suzuki K.-i.T."/>
            <person name="Hayashi T."/>
            <person name="Toyoda A."/>
            <person name="Oliveira C."/>
            <person name="Osipova E."/>
            <person name="Leigh N.D."/>
            <person name="Simon A."/>
            <person name="Yun M.H."/>
        </authorList>
    </citation>
    <scope>NUCLEOTIDE SEQUENCE</scope>
    <source>
        <strain evidence="2">20211129_DDA</strain>
        <tissue evidence="2">Liver</tissue>
    </source>
</reference>